<organism evidence="1 2">
    <name type="scientific">Marchantia polymorpha subsp. ruderalis</name>
    <dbReference type="NCBI Taxonomy" id="1480154"/>
    <lineage>
        <taxon>Eukaryota</taxon>
        <taxon>Viridiplantae</taxon>
        <taxon>Streptophyta</taxon>
        <taxon>Embryophyta</taxon>
        <taxon>Marchantiophyta</taxon>
        <taxon>Marchantiopsida</taxon>
        <taxon>Marchantiidae</taxon>
        <taxon>Marchantiales</taxon>
        <taxon>Marchantiaceae</taxon>
        <taxon>Marchantia</taxon>
    </lineage>
</organism>
<accession>A0A176W5H1</accession>
<protein>
    <submittedName>
        <fullName evidence="1">Uncharacterized protein</fullName>
    </submittedName>
</protein>
<gene>
    <name evidence="1" type="ORF">AXG93_2167s1010</name>
</gene>
<keyword evidence="2" id="KW-1185">Reference proteome</keyword>
<dbReference type="Proteomes" id="UP000077202">
    <property type="component" value="Unassembled WGS sequence"/>
</dbReference>
<comment type="caution">
    <text evidence="1">The sequence shown here is derived from an EMBL/GenBank/DDBJ whole genome shotgun (WGS) entry which is preliminary data.</text>
</comment>
<dbReference type="EMBL" id="LVLJ01001832">
    <property type="protein sequence ID" value="OAE27772.1"/>
    <property type="molecule type" value="Genomic_DNA"/>
</dbReference>
<sequence>MKGRSLEEVALLLPASLLQDTDNSCIVCLPNSIANGGVDHSLNANEQAAIGELLRFTTYIKLPGDLLCSTRHLHSGRVVGLGLNTECTQQLQLKCLSSSNRVDLVSASNEAFIGMLVTDQLSLNIRASIKGAHLLSFADFSPIYSSDLDMEGNGNASTWSIERSDACTRSYLRRFHRRKLESTETELKVAQLYTAYSLKDHHAHSAYRHRFGQRMWFSRGTSGSKRAHEFSVLVAGICSANAG</sequence>
<evidence type="ECO:0000313" key="1">
    <source>
        <dbReference type="EMBL" id="OAE27772.1"/>
    </source>
</evidence>
<reference evidence="1" key="1">
    <citation type="submission" date="2016-03" db="EMBL/GenBank/DDBJ databases">
        <title>Mechanisms controlling the formation of the plant cell surface in tip-growing cells are functionally conserved among land plants.</title>
        <authorList>
            <person name="Honkanen S."/>
            <person name="Jones V.A."/>
            <person name="Morieri G."/>
            <person name="Champion C."/>
            <person name="Hetherington A.J."/>
            <person name="Kelly S."/>
            <person name="Saint-Marcoux D."/>
            <person name="Proust H."/>
            <person name="Prescott H."/>
            <person name="Dolan L."/>
        </authorList>
    </citation>
    <scope>NUCLEOTIDE SEQUENCE [LARGE SCALE GENOMIC DNA]</scope>
    <source>
        <tissue evidence="1">Whole gametophyte</tissue>
    </source>
</reference>
<proteinExistence type="predicted"/>
<evidence type="ECO:0000313" key="2">
    <source>
        <dbReference type="Proteomes" id="UP000077202"/>
    </source>
</evidence>
<dbReference type="AlphaFoldDB" id="A0A176W5H1"/>
<name>A0A176W5H1_MARPO</name>